<gene>
    <name evidence="2" type="ORF">GXY_02141</name>
</gene>
<dbReference type="AlphaFoldDB" id="D5QBD5"/>
<organism evidence="2 3">
    <name type="scientific">Novacetimonas hansenii ATCC 23769</name>
    <dbReference type="NCBI Taxonomy" id="714995"/>
    <lineage>
        <taxon>Bacteria</taxon>
        <taxon>Pseudomonadati</taxon>
        <taxon>Pseudomonadota</taxon>
        <taxon>Alphaproteobacteria</taxon>
        <taxon>Acetobacterales</taxon>
        <taxon>Acetobacteraceae</taxon>
        <taxon>Novacetimonas</taxon>
    </lineage>
</organism>
<reference evidence="2 3" key="1">
    <citation type="journal article" date="2010" name="J. Bacteriol.">
        <title>Genome sequence of a cellulose-producing bacterium, Gluconacetobacter hansenii ATCC 23769.</title>
        <authorList>
            <person name="Iyer P.R."/>
            <person name="Geib S.M."/>
            <person name="Catchmark J."/>
            <person name="Kao T.H."/>
            <person name="Tien M."/>
        </authorList>
    </citation>
    <scope>NUCLEOTIDE SEQUENCE [LARGE SCALE GENOMIC DNA]</scope>
    <source>
        <strain evidence="2 3">ATCC 23769</strain>
    </source>
</reference>
<proteinExistence type="predicted"/>
<accession>D5QBD5</accession>
<dbReference type="HOGENOM" id="CLU_162580_0_0_5"/>
<feature type="compositionally biased region" description="Low complexity" evidence="1">
    <location>
        <begin position="90"/>
        <end position="102"/>
    </location>
</feature>
<sequence>MTGTSFSWVWGRAFVLPNPEQQTSCFPFEWIIIMRAFHGQMSDNQPIRRSLAEKQKQLRDLRETLANMKSHTAPALRDSVQKRIRQLEAELAAAPAMKAPPARGRDTAAGERAPARSPRRRPERG</sequence>
<protein>
    <submittedName>
        <fullName evidence="2">Uncharacterized protein</fullName>
    </submittedName>
</protein>
<name>D5QBD5_NOVHA</name>
<comment type="caution">
    <text evidence="2">The sequence shown here is derived from an EMBL/GenBank/DDBJ whole genome shotgun (WGS) entry which is preliminary data.</text>
</comment>
<feature type="region of interest" description="Disordered" evidence="1">
    <location>
        <begin position="90"/>
        <end position="125"/>
    </location>
</feature>
<dbReference type="EMBL" id="ADTV01000004">
    <property type="protein sequence ID" value="EFG85621.1"/>
    <property type="molecule type" value="Genomic_DNA"/>
</dbReference>
<evidence type="ECO:0000313" key="3">
    <source>
        <dbReference type="Proteomes" id="UP000006468"/>
    </source>
</evidence>
<dbReference type="Proteomes" id="UP000006468">
    <property type="component" value="Chromosome"/>
</dbReference>
<evidence type="ECO:0000256" key="1">
    <source>
        <dbReference type="SAM" id="MobiDB-lite"/>
    </source>
</evidence>
<evidence type="ECO:0000313" key="2">
    <source>
        <dbReference type="EMBL" id="EFG85621.1"/>
    </source>
</evidence>